<feature type="compositionally biased region" description="Low complexity" evidence="15">
    <location>
        <begin position="748"/>
        <end position="758"/>
    </location>
</feature>
<dbReference type="InterPro" id="IPR004358">
    <property type="entry name" value="Sig_transdc_His_kin-like_C"/>
</dbReference>
<dbReference type="Proteomes" id="UP000803844">
    <property type="component" value="Unassembled WGS sequence"/>
</dbReference>
<dbReference type="SUPFAM" id="SSF47384">
    <property type="entry name" value="Homodimeric domain of signal transducing histidine kinase"/>
    <property type="match status" value="1"/>
</dbReference>
<dbReference type="InterPro" id="IPR036890">
    <property type="entry name" value="HATPase_C_sf"/>
</dbReference>
<evidence type="ECO:0000256" key="11">
    <source>
        <dbReference type="ARBA" id="ARBA00023012"/>
    </source>
</evidence>
<dbReference type="InterPro" id="IPR036097">
    <property type="entry name" value="HisK_dim/P_sf"/>
</dbReference>
<dbReference type="GO" id="GO:0007234">
    <property type="term" value="P:osmosensory signaling via phosphorelay pathway"/>
    <property type="evidence" value="ECO:0007669"/>
    <property type="project" value="UniProtKB-ARBA"/>
</dbReference>
<dbReference type="InterPro" id="IPR011006">
    <property type="entry name" value="CheY-like_superfamily"/>
</dbReference>
<dbReference type="PANTHER" id="PTHR45339">
    <property type="entry name" value="HYBRID SIGNAL TRANSDUCTION HISTIDINE KINASE J"/>
    <property type="match status" value="1"/>
</dbReference>
<feature type="modified residue" description="4-aspartylphosphate" evidence="14">
    <location>
        <position position="1053"/>
    </location>
</feature>
<accession>A0A9P4XTX0</accession>
<feature type="transmembrane region" description="Helical" evidence="16">
    <location>
        <begin position="400"/>
        <end position="422"/>
    </location>
</feature>
<dbReference type="EC" id="2.7.13.3" evidence="3"/>
<feature type="compositionally biased region" description="Low complexity" evidence="15">
    <location>
        <begin position="905"/>
        <end position="915"/>
    </location>
</feature>
<dbReference type="Pfam" id="PF00512">
    <property type="entry name" value="HisKA"/>
    <property type="match status" value="1"/>
</dbReference>
<name>A0A9P4XTX0_CRYP1</name>
<dbReference type="SMART" id="SM00387">
    <property type="entry name" value="HATPase_c"/>
    <property type="match status" value="1"/>
</dbReference>
<evidence type="ECO:0000259" key="18">
    <source>
        <dbReference type="PROSITE" id="PS50110"/>
    </source>
</evidence>
<protein>
    <recommendedName>
        <fullName evidence="3">histidine kinase</fullName>
        <ecNumber evidence="3">2.7.13.3</ecNumber>
    </recommendedName>
</protein>
<keyword evidence="4 14" id="KW-0597">Phosphoprotein</keyword>
<dbReference type="Gene3D" id="1.10.287.130">
    <property type="match status" value="1"/>
</dbReference>
<evidence type="ECO:0000256" key="12">
    <source>
        <dbReference type="ARBA" id="ARBA00023136"/>
    </source>
</evidence>
<comment type="caution">
    <text evidence="19">The sequence shown here is derived from an EMBL/GenBank/DDBJ whole genome shotgun (WGS) entry which is preliminary data.</text>
</comment>
<dbReference type="PROSITE" id="PS50109">
    <property type="entry name" value="HIS_KIN"/>
    <property type="match status" value="1"/>
</dbReference>
<keyword evidence="13" id="KW-0325">Glycoprotein</keyword>
<dbReference type="SMART" id="SM00388">
    <property type="entry name" value="HisKA"/>
    <property type="match status" value="1"/>
</dbReference>
<comment type="subcellular location">
    <subcellularLocation>
        <location evidence="2">Membrane</location>
    </subcellularLocation>
</comment>
<dbReference type="CDD" id="cd16922">
    <property type="entry name" value="HATPase_EvgS-ArcB-TorS-like"/>
    <property type="match status" value="1"/>
</dbReference>
<dbReference type="CDD" id="cd17546">
    <property type="entry name" value="REC_hyHK_CKI1_RcsC-like"/>
    <property type="match status" value="1"/>
</dbReference>
<dbReference type="SUPFAM" id="SSF52172">
    <property type="entry name" value="CheY-like"/>
    <property type="match status" value="1"/>
</dbReference>
<evidence type="ECO:0000256" key="16">
    <source>
        <dbReference type="SAM" id="Phobius"/>
    </source>
</evidence>
<dbReference type="InterPro" id="IPR001789">
    <property type="entry name" value="Sig_transdc_resp-reg_receiver"/>
</dbReference>
<proteinExistence type="predicted"/>
<feature type="compositionally biased region" description="Polar residues" evidence="15">
    <location>
        <begin position="939"/>
        <end position="952"/>
    </location>
</feature>
<organism evidence="19 20">
    <name type="scientific">Cryphonectria parasitica (strain ATCC 38755 / EP155)</name>
    <dbReference type="NCBI Taxonomy" id="660469"/>
    <lineage>
        <taxon>Eukaryota</taxon>
        <taxon>Fungi</taxon>
        <taxon>Dikarya</taxon>
        <taxon>Ascomycota</taxon>
        <taxon>Pezizomycotina</taxon>
        <taxon>Sordariomycetes</taxon>
        <taxon>Sordariomycetidae</taxon>
        <taxon>Diaporthales</taxon>
        <taxon>Cryphonectriaceae</taxon>
        <taxon>Cryphonectria-Endothia species complex</taxon>
        <taxon>Cryphonectria</taxon>
    </lineage>
</organism>
<evidence type="ECO:0000259" key="17">
    <source>
        <dbReference type="PROSITE" id="PS50109"/>
    </source>
</evidence>
<dbReference type="AlphaFoldDB" id="A0A9P4XTX0"/>
<evidence type="ECO:0000256" key="6">
    <source>
        <dbReference type="ARBA" id="ARBA00022692"/>
    </source>
</evidence>
<evidence type="ECO:0000256" key="2">
    <source>
        <dbReference type="ARBA" id="ARBA00004370"/>
    </source>
</evidence>
<evidence type="ECO:0000313" key="20">
    <source>
        <dbReference type="Proteomes" id="UP000803844"/>
    </source>
</evidence>
<feature type="domain" description="Histidine kinase" evidence="17">
    <location>
        <begin position="569"/>
        <end position="899"/>
    </location>
</feature>
<dbReference type="PROSITE" id="PS50110">
    <property type="entry name" value="RESPONSE_REGULATORY"/>
    <property type="match status" value="1"/>
</dbReference>
<keyword evidence="20" id="KW-1185">Reference proteome</keyword>
<sequence length="1176" mass="128188">MRYRVRIAIREQLAFLVTFAVLLALAILSVPTWIYVNNFVVGVEEDSLSLAASLKATRIASEITLVQTMIETISTRILIQQSLETFYQGNTSASNWVNTEADMQSALGSGSGNLYQAKIFSRNSTGPSYGLFNVTGLTTPQILLPYENSAGAPVYLGDEDGGFPPSLYPNITYVDTGAASATDPNTNVYAAYAFSDVRLSENAGLLLGPLVINDTFALMSLTIPMRSNAGGTFILGYMTVVASASTIVDVVSSREGMGESGVLLIIGPTAGSNRFNASNPASNATYVPPDLSTFENISVHFVLPPQPAAGGTNRHETAASESGDFGASFPLKDYPAALWEFSKQIAEVNNASSDLWTHNEEGTAVSVGYARTQNELVNWTVVVEQARWEATAPINTLRKILLGCTFGTAGLVLLLIIPCAHWSVLPIRRLKAATERSVAPPGYHDELDLFEGYDANGNYSGSTSKRSAKGFIAWISREIRRRRRRFASSHTDTDPNRRVFKIPGKVEVRKVLVTDELTELTEVFNEMTSELLKQYNSLDSRVQERTRELEISKKAAEAANESKTLFIANISHELKTPLNGIMGMCAVCMEEDDVVRIKQSLKTLYKSGDLLLHLLEDLLSFSKNQIGQQVSLEEREFRLGDIRSQILSIFDKQVREGRITLTADFVGPDFTDLTGSPERQSLDRRLPAVGPPGIGRLKDMCLWGDQHRILQVMINLVSNSLKFTPAGGKVMVRIRCVGEVETSDESRASSFSRTSSRPGRSRHRLGSGSQHSASSKGGTSNAQHQVQRGTALAINPTEVRTIAHTSSVERPVTPPPPNAKTYMFEFEVEDTGPGIPEHMHHRVFEPFVQGDLGLSRKFGGTGLGLSICSQLATLMGGNVSLRSTLGVGTTFIVQIPLKYTKDKPSSTASSSLRGSRPPSVTSDVLIDSRRESVGDTPAHTETANPAPTTTLDKQPRLVGLSQPFFATAKNNNPPQTEAEKMAVLEKAMEKKGGEGKLRVLVADDNNTNIEVVSRMLKLESVVDVTIAKDGQEAFELVKANFERNERFDVIFMDIQMPNLDGLQSTRLIRQMGYKAPIVALTAFSDASNVKDCMDSGMNEFLAKPIRRPALKQVLQKFATIPEEPETASVMTRKTTPDESPPTTTGNKEKKDQGPVVSATELLEKPYPNGLASPGKS</sequence>
<feature type="domain" description="Response regulatory" evidence="18">
    <location>
        <begin position="998"/>
        <end position="1118"/>
    </location>
</feature>
<keyword evidence="9" id="KW-0067">ATP-binding</keyword>
<keyword evidence="11" id="KW-0902">Two-component regulatory system</keyword>
<dbReference type="InterPro" id="IPR003661">
    <property type="entry name" value="HisK_dim/P_dom"/>
</dbReference>
<feature type="region of interest" description="Disordered" evidence="15">
    <location>
        <begin position="901"/>
        <end position="953"/>
    </location>
</feature>
<evidence type="ECO:0000256" key="1">
    <source>
        <dbReference type="ARBA" id="ARBA00000085"/>
    </source>
</evidence>
<evidence type="ECO:0000256" key="14">
    <source>
        <dbReference type="PROSITE-ProRule" id="PRU00169"/>
    </source>
</evidence>
<dbReference type="SUPFAM" id="SSF55874">
    <property type="entry name" value="ATPase domain of HSP90 chaperone/DNA topoisomerase II/histidine kinase"/>
    <property type="match status" value="1"/>
</dbReference>
<evidence type="ECO:0000256" key="9">
    <source>
        <dbReference type="ARBA" id="ARBA00022840"/>
    </source>
</evidence>
<dbReference type="RefSeq" id="XP_040771745.1">
    <property type="nucleotide sequence ID" value="XM_040926255.1"/>
</dbReference>
<keyword evidence="8" id="KW-0418">Kinase</keyword>
<comment type="catalytic activity">
    <reaction evidence="1">
        <text>ATP + protein L-histidine = ADP + protein N-phospho-L-histidine.</text>
        <dbReference type="EC" id="2.7.13.3"/>
    </reaction>
</comment>
<dbReference type="SMART" id="SM00448">
    <property type="entry name" value="REC"/>
    <property type="match status" value="1"/>
</dbReference>
<evidence type="ECO:0000256" key="8">
    <source>
        <dbReference type="ARBA" id="ARBA00022777"/>
    </source>
</evidence>
<gene>
    <name evidence="19" type="ORF">M406DRAFT_93599</name>
</gene>
<dbReference type="InterPro" id="IPR005467">
    <property type="entry name" value="His_kinase_dom"/>
</dbReference>
<dbReference type="PRINTS" id="PR00344">
    <property type="entry name" value="BCTRLSENSOR"/>
</dbReference>
<dbReference type="Pfam" id="PF02518">
    <property type="entry name" value="HATPase_c"/>
    <property type="match status" value="1"/>
</dbReference>
<dbReference type="EMBL" id="MU032352">
    <property type="protein sequence ID" value="KAF3760766.1"/>
    <property type="molecule type" value="Genomic_DNA"/>
</dbReference>
<dbReference type="Pfam" id="PF00072">
    <property type="entry name" value="Response_reg"/>
    <property type="match status" value="1"/>
</dbReference>
<reference evidence="19" key="1">
    <citation type="journal article" date="2020" name="Phytopathology">
        <title>Genome sequence of the chestnut blight fungus Cryphonectria parasitica EP155: A fundamental resource for an archetypical invasive plant pathogen.</title>
        <authorList>
            <person name="Crouch J.A."/>
            <person name="Dawe A."/>
            <person name="Aerts A."/>
            <person name="Barry K."/>
            <person name="Churchill A.C.L."/>
            <person name="Grimwood J."/>
            <person name="Hillman B."/>
            <person name="Milgroom M.G."/>
            <person name="Pangilinan J."/>
            <person name="Smith M."/>
            <person name="Salamov A."/>
            <person name="Schmutz J."/>
            <person name="Yadav J."/>
            <person name="Grigoriev I.V."/>
            <person name="Nuss D."/>
        </authorList>
    </citation>
    <scope>NUCLEOTIDE SEQUENCE</scope>
    <source>
        <strain evidence="19">EP155</strain>
    </source>
</reference>
<keyword evidence="10 16" id="KW-1133">Transmembrane helix</keyword>
<feature type="region of interest" description="Disordered" evidence="15">
    <location>
        <begin position="1122"/>
        <end position="1176"/>
    </location>
</feature>
<evidence type="ECO:0000256" key="3">
    <source>
        <dbReference type="ARBA" id="ARBA00012438"/>
    </source>
</evidence>
<feature type="region of interest" description="Disordered" evidence="15">
    <location>
        <begin position="743"/>
        <end position="796"/>
    </location>
</feature>
<dbReference type="GO" id="GO:0005524">
    <property type="term" value="F:ATP binding"/>
    <property type="evidence" value="ECO:0007669"/>
    <property type="project" value="UniProtKB-KW"/>
</dbReference>
<evidence type="ECO:0000256" key="7">
    <source>
        <dbReference type="ARBA" id="ARBA00022741"/>
    </source>
</evidence>
<dbReference type="Gene3D" id="3.40.50.2300">
    <property type="match status" value="1"/>
</dbReference>
<evidence type="ECO:0000256" key="10">
    <source>
        <dbReference type="ARBA" id="ARBA00022989"/>
    </source>
</evidence>
<evidence type="ECO:0000256" key="5">
    <source>
        <dbReference type="ARBA" id="ARBA00022679"/>
    </source>
</evidence>
<keyword evidence="12 16" id="KW-0472">Membrane</keyword>
<dbReference type="FunFam" id="1.10.287.130:FF:000004">
    <property type="entry name" value="Ethylene receptor 1"/>
    <property type="match status" value="1"/>
</dbReference>
<feature type="compositionally biased region" description="Polar residues" evidence="15">
    <location>
        <begin position="767"/>
        <end position="788"/>
    </location>
</feature>
<dbReference type="GO" id="GO:0005886">
    <property type="term" value="C:plasma membrane"/>
    <property type="evidence" value="ECO:0007669"/>
    <property type="project" value="UniProtKB-ARBA"/>
</dbReference>
<evidence type="ECO:0000256" key="4">
    <source>
        <dbReference type="ARBA" id="ARBA00022553"/>
    </source>
</evidence>
<evidence type="ECO:0000313" key="19">
    <source>
        <dbReference type="EMBL" id="KAF3760766.1"/>
    </source>
</evidence>
<feature type="transmembrane region" description="Helical" evidence="16">
    <location>
        <begin position="12"/>
        <end position="36"/>
    </location>
</feature>
<dbReference type="InterPro" id="IPR003594">
    <property type="entry name" value="HATPase_dom"/>
</dbReference>
<evidence type="ECO:0000256" key="13">
    <source>
        <dbReference type="ARBA" id="ARBA00023180"/>
    </source>
</evidence>
<dbReference type="PANTHER" id="PTHR45339:SF1">
    <property type="entry name" value="HYBRID SIGNAL TRANSDUCTION HISTIDINE KINASE J"/>
    <property type="match status" value="1"/>
</dbReference>
<keyword evidence="5" id="KW-0808">Transferase</keyword>
<dbReference type="GeneID" id="63843384"/>
<keyword evidence="6 16" id="KW-0812">Transmembrane</keyword>
<dbReference type="GO" id="GO:0000155">
    <property type="term" value="F:phosphorelay sensor kinase activity"/>
    <property type="evidence" value="ECO:0007669"/>
    <property type="project" value="InterPro"/>
</dbReference>
<dbReference type="OrthoDB" id="60033at2759"/>
<dbReference type="Gene3D" id="3.30.565.10">
    <property type="entry name" value="Histidine kinase-like ATPase, C-terminal domain"/>
    <property type="match status" value="1"/>
</dbReference>
<evidence type="ECO:0000256" key="15">
    <source>
        <dbReference type="SAM" id="MobiDB-lite"/>
    </source>
</evidence>
<keyword evidence="7" id="KW-0547">Nucleotide-binding</keyword>
<dbReference type="FunFam" id="3.40.50.2300:FF:000289">
    <property type="entry name" value="Osmosensing histidine protein kinase SLN1"/>
    <property type="match status" value="1"/>
</dbReference>
<dbReference type="CDD" id="cd00082">
    <property type="entry name" value="HisKA"/>
    <property type="match status" value="1"/>
</dbReference>